<keyword evidence="3" id="KW-1185">Reference proteome</keyword>
<comment type="caution">
    <text evidence="2">The sequence shown here is derived from an EMBL/GenBank/DDBJ whole genome shotgun (WGS) entry which is preliminary data.</text>
</comment>
<evidence type="ECO:0000313" key="3">
    <source>
        <dbReference type="Proteomes" id="UP000656319"/>
    </source>
</evidence>
<accession>A0ABM8NZ21</accession>
<protein>
    <submittedName>
        <fullName evidence="2">Uncharacterized protein</fullName>
    </submittedName>
</protein>
<gene>
    <name evidence="2" type="ORF">LMG27952_04968</name>
</gene>
<dbReference type="EMBL" id="CAJHCQ010000014">
    <property type="protein sequence ID" value="CAD6550130.1"/>
    <property type="molecule type" value="Genomic_DNA"/>
</dbReference>
<proteinExistence type="predicted"/>
<dbReference type="Proteomes" id="UP000656319">
    <property type="component" value="Unassembled WGS sequence"/>
</dbReference>
<organism evidence="2 3">
    <name type="scientific">Paraburkholderia hiiakae</name>
    <dbReference type="NCBI Taxonomy" id="1081782"/>
    <lineage>
        <taxon>Bacteria</taxon>
        <taxon>Pseudomonadati</taxon>
        <taxon>Pseudomonadota</taxon>
        <taxon>Betaproteobacteria</taxon>
        <taxon>Burkholderiales</taxon>
        <taxon>Burkholderiaceae</taxon>
        <taxon>Paraburkholderia</taxon>
    </lineage>
</organism>
<reference evidence="2 3" key="1">
    <citation type="submission" date="2020-10" db="EMBL/GenBank/DDBJ databases">
        <authorList>
            <person name="Peeters C."/>
        </authorList>
    </citation>
    <scope>NUCLEOTIDE SEQUENCE [LARGE SCALE GENOMIC DNA]</scope>
    <source>
        <strain evidence="2 3">LMG 27952</strain>
    </source>
</reference>
<name>A0ABM8NZ21_9BURK</name>
<evidence type="ECO:0000256" key="1">
    <source>
        <dbReference type="SAM" id="MobiDB-lite"/>
    </source>
</evidence>
<sequence>MNSIDAASRYQAEGINADAAQSIVSGVLQERSKANEDMLIVRPPVSDAVPPEREG</sequence>
<evidence type="ECO:0000313" key="2">
    <source>
        <dbReference type="EMBL" id="CAD6550130.1"/>
    </source>
</evidence>
<feature type="region of interest" description="Disordered" evidence="1">
    <location>
        <begin position="33"/>
        <end position="55"/>
    </location>
</feature>